<evidence type="ECO:0000256" key="11">
    <source>
        <dbReference type="PIRNR" id="PIRNR005096"/>
    </source>
</evidence>
<comment type="subunit">
    <text evidence="5">Monomer.</text>
</comment>
<name>A0A2T3HKB9_9SPHI</name>
<dbReference type="PIRSF" id="PIRSF005096">
    <property type="entry name" value="GALM"/>
    <property type="match status" value="1"/>
</dbReference>
<dbReference type="Proteomes" id="UP000240912">
    <property type="component" value="Unassembled WGS sequence"/>
</dbReference>
<dbReference type="EMBL" id="PYLS01000005">
    <property type="protein sequence ID" value="PST82874.1"/>
    <property type="molecule type" value="Genomic_DNA"/>
</dbReference>
<keyword evidence="9 11" id="KW-0413">Isomerase</keyword>
<comment type="cofactor">
    <cofactor evidence="2">
        <name>Ca(2+)</name>
        <dbReference type="ChEBI" id="CHEBI:29108"/>
    </cofactor>
</comment>
<dbReference type="AlphaFoldDB" id="A0A2T3HKB9"/>
<dbReference type="InterPro" id="IPR047215">
    <property type="entry name" value="Galactose_mutarotase-like"/>
</dbReference>
<dbReference type="EC" id="5.1.3.3" evidence="6 11"/>
<dbReference type="InterPro" id="IPR018052">
    <property type="entry name" value="Ald1_epimerase_CS"/>
</dbReference>
<feature type="binding site" evidence="14">
    <location>
        <begin position="95"/>
        <end position="96"/>
    </location>
    <ligand>
        <name>beta-D-galactose</name>
        <dbReference type="ChEBI" id="CHEBI:27667"/>
    </ligand>
</feature>
<proteinExistence type="inferred from homology"/>
<feature type="chain" id="PRO_5015474883" description="Aldose 1-epimerase" evidence="15">
    <location>
        <begin position="22"/>
        <end position="366"/>
    </location>
</feature>
<accession>A0A2T3HKB9</accession>
<dbReference type="Pfam" id="PF01263">
    <property type="entry name" value="Aldose_epim"/>
    <property type="match status" value="1"/>
</dbReference>
<reference evidence="16 17" key="1">
    <citation type="submission" date="2018-03" db="EMBL/GenBank/DDBJ databases">
        <authorList>
            <person name="Keele B.F."/>
        </authorList>
    </citation>
    <scope>NUCLEOTIDE SEQUENCE [LARGE SCALE GENOMIC DNA]</scope>
    <source>
        <strain evidence="16 17">YL28-9</strain>
    </source>
</reference>
<evidence type="ECO:0000256" key="2">
    <source>
        <dbReference type="ARBA" id="ARBA00001913"/>
    </source>
</evidence>
<evidence type="ECO:0000256" key="3">
    <source>
        <dbReference type="ARBA" id="ARBA00005028"/>
    </source>
</evidence>
<comment type="pathway">
    <text evidence="3 11">Carbohydrate metabolism; hexose metabolism.</text>
</comment>
<evidence type="ECO:0000256" key="4">
    <source>
        <dbReference type="ARBA" id="ARBA00006206"/>
    </source>
</evidence>
<evidence type="ECO:0000256" key="8">
    <source>
        <dbReference type="ARBA" id="ARBA00022837"/>
    </source>
</evidence>
<keyword evidence="8" id="KW-0106">Calcium</keyword>
<evidence type="ECO:0000256" key="5">
    <source>
        <dbReference type="ARBA" id="ARBA00011245"/>
    </source>
</evidence>
<comment type="catalytic activity">
    <reaction evidence="1 11">
        <text>alpha-D-glucose = beta-D-glucose</text>
        <dbReference type="Rhea" id="RHEA:10264"/>
        <dbReference type="ChEBI" id="CHEBI:15903"/>
        <dbReference type="ChEBI" id="CHEBI:17925"/>
        <dbReference type="EC" id="5.1.3.3"/>
    </reaction>
</comment>
<evidence type="ECO:0000313" key="16">
    <source>
        <dbReference type="EMBL" id="PST82874.1"/>
    </source>
</evidence>
<gene>
    <name evidence="16" type="ORF">C7T94_09570</name>
</gene>
<organism evidence="16 17">
    <name type="scientific">Pedobacter yulinensis</name>
    <dbReference type="NCBI Taxonomy" id="2126353"/>
    <lineage>
        <taxon>Bacteria</taxon>
        <taxon>Pseudomonadati</taxon>
        <taxon>Bacteroidota</taxon>
        <taxon>Sphingobacteriia</taxon>
        <taxon>Sphingobacteriales</taxon>
        <taxon>Sphingobacteriaceae</taxon>
        <taxon>Pedobacter</taxon>
    </lineage>
</organism>
<dbReference type="CDD" id="cd09019">
    <property type="entry name" value="galactose_mutarotase_like"/>
    <property type="match status" value="1"/>
</dbReference>
<dbReference type="GO" id="GO:0033499">
    <property type="term" value="P:galactose catabolic process via UDP-galactose, Leloir pathway"/>
    <property type="evidence" value="ECO:0007669"/>
    <property type="project" value="TreeGrafter"/>
</dbReference>
<dbReference type="PANTHER" id="PTHR10091:SF0">
    <property type="entry name" value="GALACTOSE MUTAROTASE"/>
    <property type="match status" value="1"/>
</dbReference>
<protein>
    <recommendedName>
        <fullName evidence="7 11">Aldose 1-epimerase</fullName>
        <ecNumber evidence="6 11">5.1.3.3</ecNumber>
    </recommendedName>
</protein>
<sequence length="366" mass="40321">MKQLYIFVFLLAVGTAVRAQASSSSSSAQKPYFLTIGNKRGMSVTICNFGARITSLVVPGKDGRPVDVVLGFNTPEEYTQPKAKYYGPVVGRFGNRIAKGIFSLGGRTYTLSRNNGPNSLHGGRKGFSDVYWQARKTDSRTVELSYVSPDGEEGYPGTLRVTIVYKVGHDNRLDVVYYATTDQATVLNLTNHSYFNLNGSGDAMAHKLWMNAAAYTPVNKDLIPDGPIATVTGTPFDFTAEKTIGTDIDAENEQLRYGQGYDHNFVLSKKVMTGSQPALRLTGDKSGVVMSIWTDQPGMQFYSGNFFQGRTELRSGARDVYRGGLALEPQHFPDAPNRPDFPTTVLNPGKRYAHRSSYRFSIDKSH</sequence>
<evidence type="ECO:0000256" key="1">
    <source>
        <dbReference type="ARBA" id="ARBA00001614"/>
    </source>
</evidence>
<feature type="signal peptide" evidence="15">
    <location>
        <begin position="1"/>
        <end position="21"/>
    </location>
</feature>
<comment type="similarity">
    <text evidence="4 11">Belongs to the aldose epimerase family.</text>
</comment>
<feature type="active site" description="Proton donor" evidence="12">
    <location>
        <position position="192"/>
    </location>
</feature>
<evidence type="ECO:0000256" key="9">
    <source>
        <dbReference type="ARBA" id="ARBA00023235"/>
    </source>
</evidence>
<dbReference type="UniPathway" id="UPA00242"/>
<evidence type="ECO:0000256" key="12">
    <source>
        <dbReference type="PIRSR" id="PIRSR005096-1"/>
    </source>
</evidence>
<dbReference type="Gene3D" id="2.70.98.10">
    <property type="match status" value="1"/>
</dbReference>
<dbReference type="RefSeq" id="WP_107215132.1">
    <property type="nucleotide sequence ID" value="NZ_KZ686269.1"/>
</dbReference>
<dbReference type="NCBIfam" id="NF008277">
    <property type="entry name" value="PRK11055.1"/>
    <property type="match status" value="1"/>
</dbReference>
<evidence type="ECO:0000256" key="13">
    <source>
        <dbReference type="PIRSR" id="PIRSR005096-2"/>
    </source>
</evidence>
<evidence type="ECO:0000256" key="10">
    <source>
        <dbReference type="ARBA" id="ARBA00023277"/>
    </source>
</evidence>
<feature type="active site" description="Proton acceptor" evidence="12">
    <location>
        <position position="328"/>
    </location>
</feature>
<dbReference type="InterPro" id="IPR011013">
    <property type="entry name" value="Gal_mutarotase_sf_dom"/>
</dbReference>
<dbReference type="PANTHER" id="PTHR10091">
    <property type="entry name" value="ALDOSE-1-EPIMERASE"/>
    <property type="match status" value="1"/>
</dbReference>
<keyword evidence="15" id="KW-0732">Signal</keyword>
<dbReference type="InterPro" id="IPR014718">
    <property type="entry name" value="GH-type_carb-bd"/>
</dbReference>
<dbReference type="GO" id="GO:0006006">
    <property type="term" value="P:glucose metabolic process"/>
    <property type="evidence" value="ECO:0007669"/>
    <property type="project" value="TreeGrafter"/>
</dbReference>
<evidence type="ECO:0000256" key="7">
    <source>
        <dbReference type="ARBA" id="ARBA00014165"/>
    </source>
</evidence>
<dbReference type="PROSITE" id="PS00545">
    <property type="entry name" value="ALDOSE_1_EPIMERASE"/>
    <property type="match status" value="1"/>
</dbReference>
<dbReference type="SUPFAM" id="SSF74650">
    <property type="entry name" value="Galactose mutarotase-like"/>
    <property type="match status" value="1"/>
</dbReference>
<dbReference type="GO" id="GO:0030246">
    <property type="term" value="F:carbohydrate binding"/>
    <property type="evidence" value="ECO:0007669"/>
    <property type="project" value="InterPro"/>
</dbReference>
<dbReference type="InterPro" id="IPR015443">
    <property type="entry name" value="Aldose_1-epimerase"/>
</dbReference>
<evidence type="ECO:0000256" key="14">
    <source>
        <dbReference type="PIRSR" id="PIRSR005096-3"/>
    </source>
</evidence>
<evidence type="ECO:0000313" key="17">
    <source>
        <dbReference type="Proteomes" id="UP000240912"/>
    </source>
</evidence>
<feature type="binding site" evidence="13">
    <location>
        <position position="262"/>
    </location>
    <ligand>
        <name>beta-D-galactose</name>
        <dbReference type="ChEBI" id="CHEBI:27667"/>
    </ligand>
</feature>
<keyword evidence="10 11" id="KW-0119">Carbohydrate metabolism</keyword>
<keyword evidence="17" id="KW-1185">Reference proteome</keyword>
<dbReference type="GO" id="GO:0004034">
    <property type="term" value="F:aldose 1-epimerase activity"/>
    <property type="evidence" value="ECO:0007669"/>
    <property type="project" value="UniProtKB-EC"/>
</dbReference>
<dbReference type="OrthoDB" id="9779408at2"/>
<feature type="binding site" evidence="14">
    <location>
        <begin position="192"/>
        <end position="194"/>
    </location>
    <ligand>
        <name>beta-D-galactose</name>
        <dbReference type="ChEBI" id="CHEBI:27667"/>
    </ligand>
</feature>
<evidence type="ECO:0000256" key="6">
    <source>
        <dbReference type="ARBA" id="ARBA00013185"/>
    </source>
</evidence>
<comment type="caution">
    <text evidence="16">The sequence shown here is derived from an EMBL/GenBank/DDBJ whole genome shotgun (WGS) entry which is preliminary data.</text>
</comment>
<dbReference type="InterPro" id="IPR008183">
    <property type="entry name" value="Aldose_1/G6P_1-epimerase"/>
</dbReference>
<evidence type="ECO:0000256" key="15">
    <source>
        <dbReference type="SAM" id="SignalP"/>
    </source>
</evidence>